<dbReference type="PROSITE" id="PS00479">
    <property type="entry name" value="ZF_DAG_PE_1"/>
    <property type="match status" value="1"/>
</dbReference>
<evidence type="ECO:0000259" key="5">
    <source>
        <dbReference type="PROSITE" id="PS50081"/>
    </source>
</evidence>
<comment type="caution">
    <text evidence="6">The sequence shown here is derived from an EMBL/GenBank/DDBJ whole genome shotgun (WGS) entry which is preliminary data.</text>
</comment>
<dbReference type="InterPro" id="IPR013083">
    <property type="entry name" value="Znf_RING/FYVE/PHD"/>
</dbReference>
<dbReference type="PANTHER" id="PTHR32410">
    <property type="entry name" value="CYSTEINE/HISTIDINE-RICH C1 DOMAIN FAMILY PROTEIN"/>
    <property type="match status" value="1"/>
</dbReference>
<dbReference type="EMBL" id="VEPZ02000244">
    <property type="protein sequence ID" value="KAE8728927.1"/>
    <property type="molecule type" value="Genomic_DNA"/>
</dbReference>
<dbReference type="Proteomes" id="UP000436088">
    <property type="component" value="Unassembled WGS sequence"/>
</dbReference>
<dbReference type="InterPro" id="IPR046349">
    <property type="entry name" value="C1-like_sf"/>
</dbReference>
<accession>A0A6A3CJN6</accession>
<keyword evidence="1" id="KW-0479">Metal-binding</keyword>
<keyword evidence="4" id="KW-0862">Zinc</keyword>
<dbReference type="AlphaFoldDB" id="A0A6A3CJN6"/>
<name>A0A6A3CJN6_HIBSY</name>
<dbReference type="GO" id="GO:0008270">
    <property type="term" value="F:zinc ion binding"/>
    <property type="evidence" value="ECO:0007669"/>
    <property type="project" value="UniProtKB-KW"/>
</dbReference>
<dbReference type="PROSITE" id="PS50081">
    <property type="entry name" value="ZF_DAG_PE_2"/>
    <property type="match status" value="1"/>
</dbReference>
<gene>
    <name evidence="6" type="ORF">F3Y22_tig00004041pilonHSYRG00028</name>
</gene>
<keyword evidence="7" id="KW-1185">Reference proteome</keyword>
<keyword evidence="2" id="KW-0677">Repeat</keyword>
<dbReference type="InterPro" id="IPR004146">
    <property type="entry name" value="DC1"/>
</dbReference>
<protein>
    <recommendedName>
        <fullName evidence="5">Phorbol-ester/DAG-type domain-containing protein</fullName>
    </recommendedName>
</protein>
<dbReference type="SMART" id="SM00109">
    <property type="entry name" value="C1"/>
    <property type="match status" value="5"/>
</dbReference>
<feature type="domain" description="Phorbol-ester/DAG-type" evidence="5">
    <location>
        <begin position="402"/>
        <end position="449"/>
    </location>
</feature>
<proteinExistence type="predicted"/>
<evidence type="ECO:0000256" key="3">
    <source>
        <dbReference type="ARBA" id="ARBA00022771"/>
    </source>
</evidence>
<evidence type="ECO:0000313" key="6">
    <source>
        <dbReference type="EMBL" id="KAE8728927.1"/>
    </source>
</evidence>
<dbReference type="SMART" id="SM00249">
    <property type="entry name" value="PHD"/>
    <property type="match status" value="4"/>
</dbReference>
<dbReference type="Gene3D" id="3.30.40.10">
    <property type="entry name" value="Zinc/RING finger domain, C3HC4 (zinc finger)"/>
    <property type="match status" value="1"/>
</dbReference>
<evidence type="ECO:0000256" key="4">
    <source>
        <dbReference type="ARBA" id="ARBA00022833"/>
    </source>
</evidence>
<reference evidence="6" key="1">
    <citation type="submission" date="2019-09" db="EMBL/GenBank/DDBJ databases">
        <title>Draft genome information of white flower Hibiscus syriacus.</title>
        <authorList>
            <person name="Kim Y.-M."/>
        </authorList>
    </citation>
    <scope>NUCLEOTIDE SEQUENCE [LARGE SCALE GENOMIC DNA]</scope>
    <source>
        <strain evidence="6">YM2019G1</strain>
    </source>
</reference>
<dbReference type="SUPFAM" id="SSF57889">
    <property type="entry name" value="Cysteine-rich domain"/>
    <property type="match status" value="5"/>
</dbReference>
<keyword evidence="3" id="KW-0863">Zinc-finger</keyword>
<evidence type="ECO:0000256" key="1">
    <source>
        <dbReference type="ARBA" id="ARBA00022723"/>
    </source>
</evidence>
<sequence length="883" mass="101722">MVEELHHRCHHHPLLFNDDTGGSSDATHDCAGCAEKVTGPSYGCEKCRFYLHKTCAESPSEIHHPAHRHRLLLPTYHHPKRGVSCDVCRKKVKGFNYYCSSCGFYLDFNCALLPRDTVGNLVETIHVAHPHPLISINPIRSFNCQGCRDPIEVDDASYACFDCRKFFHEKCLVPPTEINHPCHRKHKLLPVFNDFAEEFSKCSICEGYIGLGIFYRCAPCKFYMHYTCAWPPPIIEDKAHHDHPFTLLLKPNDTFDCNACGNQGNYVSYICSTCNIIVHKDCISLPRHIRLNLHPHPISHCFFLCVDRNDSRTWDCRICYKKVNIEHGSYYCSRPGCDFVIHVECSIKTRGLYGVVEVENPDEFKESDSLSEESTSSIIRVIKEIKVGDDVIAAEIEHVSHEHNLIFSDEIKDKKYCNGCVLPILSSFYYCSHCDFFLHKECAELRRMCRLWFNAKPFNLFIDGIFRCFHCQYMGSGFSYRVNAFWCFCLRCAVVPHSFTYQADEPHFLFFDHKYEMKCNACSEYVMSTFKYRCKDCTFALDSRCVTIPRVAWHKSDRHSLTLAYQDPDDYPLRRYCDICEEERDPQKWFYHCEICDNAMHIECVFGKYPFINGGSKYAYKGHPHPLAFVRKIYYYPECVRCREPCQDLALESRRLSVTTSAVQATLLMTAAAGRKRCRVQATAVGRAGFTFTRDVRSCPRRFITLLTASTLFFFLHKACVLLRRMRRLWFLAESFSLLTDDVLRCLTVLHIKQIIHISSSSITSTKGSAMLAVVPILYTDIPMTIRCDITVTYVKKKEIHDDGFVTVKLVTKLRTLNVFLGNTNLSRPAANTHTKVIDTSSLPTYLMDCYLLPQGLSDYTVSSLRDYWWAGHPFDRGLAVGD</sequence>
<dbReference type="InterPro" id="IPR001965">
    <property type="entry name" value="Znf_PHD"/>
</dbReference>
<organism evidence="6 7">
    <name type="scientific">Hibiscus syriacus</name>
    <name type="common">Rose of Sharon</name>
    <dbReference type="NCBI Taxonomy" id="106335"/>
    <lineage>
        <taxon>Eukaryota</taxon>
        <taxon>Viridiplantae</taxon>
        <taxon>Streptophyta</taxon>
        <taxon>Embryophyta</taxon>
        <taxon>Tracheophyta</taxon>
        <taxon>Spermatophyta</taxon>
        <taxon>Magnoliopsida</taxon>
        <taxon>eudicotyledons</taxon>
        <taxon>Gunneridae</taxon>
        <taxon>Pentapetalae</taxon>
        <taxon>rosids</taxon>
        <taxon>malvids</taxon>
        <taxon>Malvales</taxon>
        <taxon>Malvaceae</taxon>
        <taxon>Malvoideae</taxon>
        <taxon>Hibiscus</taxon>
    </lineage>
</organism>
<dbReference type="PANTHER" id="PTHR32410:SF216">
    <property type="entry name" value="PHORBOL-ESTER_DAG-TYPE DOMAIN-CONTAINING PROTEIN"/>
    <property type="match status" value="1"/>
</dbReference>
<dbReference type="Pfam" id="PF03107">
    <property type="entry name" value="C1_2"/>
    <property type="match status" value="8"/>
</dbReference>
<evidence type="ECO:0000256" key="2">
    <source>
        <dbReference type="ARBA" id="ARBA00022737"/>
    </source>
</evidence>
<dbReference type="InterPro" id="IPR002219">
    <property type="entry name" value="PKC_DAG/PE"/>
</dbReference>
<evidence type="ECO:0000313" key="7">
    <source>
        <dbReference type="Proteomes" id="UP000436088"/>
    </source>
</evidence>
<dbReference type="InterPro" id="IPR053192">
    <property type="entry name" value="Vacuole_Formation_Reg"/>
</dbReference>